<organism evidence="1 2">
    <name type="scientific">Agrobacterium deltaense Zutra 3/1</name>
    <dbReference type="NCBI Taxonomy" id="1183427"/>
    <lineage>
        <taxon>Bacteria</taxon>
        <taxon>Pseudomonadati</taxon>
        <taxon>Pseudomonadota</taxon>
        <taxon>Alphaproteobacteria</taxon>
        <taxon>Hyphomicrobiales</taxon>
        <taxon>Rhizobiaceae</taxon>
        <taxon>Rhizobium/Agrobacterium group</taxon>
        <taxon>Agrobacterium</taxon>
    </lineage>
</organism>
<reference evidence="1 2" key="1">
    <citation type="submission" date="2016-01" db="EMBL/GenBank/DDBJ databases">
        <authorList>
            <person name="Oliw E.H."/>
        </authorList>
    </citation>
    <scope>NUCLEOTIDE SEQUENCE [LARGE SCALE GENOMIC DNA]</scope>
    <source>
        <strain evidence="1 2">Zutra 3-1</strain>
    </source>
</reference>
<dbReference type="RefSeq" id="WP_080819403.1">
    <property type="nucleotide sequence ID" value="NZ_LT009749.1"/>
</dbReference>
<name>A0A1S7QR07_9HYPH</name>
<evidence type="ECO:0000313" key="2">
    <source>
        <dbReference type="Proteomes" id="UP000191987"/>
    </source>
</evidence>
<proteinExistence type="predicted"/>
<dbReference type="AlphaFoldDB" id="A0A1S7QR07"/>
<sequence length="60" mass="6751">MNASAMNDNEKIEAMAAAMRRFGEGCTREQLNLYFSNSDIDRLHEQARMKANDDALLEAA</sequence>
<dbReference type="EMBL" id="FBWG01000028">
    <property type="protein sequence ID" value="CUX40749.1"/>
    <property type="molecule type" value="Genomic_DNA"/>
</dbReference>
<evidence type="ECO:0000313" key="1">
    <source>
        <dbReference type="EMBL" id="CUX40749.1"/>
    </source>
</evidence>
<dbReference type="Proteomes" id="UP000191987">
    <property type="component" value="Unassembled WGS sequence"/>
</dbReference>
<accession>A0A1S7QR07</accession>
<protein>
    <submittedName>
        <fullName evidence="1">Uncharacterized protein</fullName>
    </submittedName>
</protein>
<gene>
    <name evidence="1" type="ORF">AGR7C_Lc100060</name>
</gene>